<dbReference type="EMBL" id="AP012338">
    <property type="protein sequence ID" value="BAM05174.1"/>
    <property type="molecule type" value="Genomic_DNA"/>
</dbReference>
<dbReference type="InterPro" id="IPR006680">
    <property type="entry name" value="Amidohydro-rel"/>
</dbReference>
<dbReference type="eggNOG" id="COG2159">
    <property type="taxonomic scope" value="Bacteria"/>
</dbReference>
<dbReference type="HOGENOM" id="CLU_796598_0_0_0"/>
<dbReference type="InterPro" id="IPR032466">
    <property type="entry name" value="Metal_Hydrolase"/>
</dbReference>
<dbReference type="SUPFAM" id="SSF51556">
    <property type="entry name" value="Metallo-dependent hydrolases"/>
    <property type="match status" value="1"/>
</dbReference>
<reference evidence="2 3" key="1">
    <citation type="submission" date="2012-02" db="EMBL/GenBank/DDBJ databases">
        <title>Complete genome sequence of Phycisphaera mikurensis NBRC 102666.</title>
        <authorList>
            <person name="Ankai A."/>
            <person name="Hosoyama A."/>
            <person name="Terui Y."/>
            <person name="Sekine M."/>
            <person name="Fukai R."/>
            <person name="Kato Y."/>
            <person name="Nakamura S."/>
            <person name="Yamada-Narita S."/>
            <person name="Kawakoshi A."/>
            <person name="Fukunaga Y."/>
            <person name="Yamazaki S."/>
            <person name="Fujita N."/>
        </authorList>
    </citation>
    <scope>NUCLEOTIDE SEQUENCE [LARGE SCALE GENOMIC DNA]</scope>
    <source>
        <strain evidence="3">NBRC 102666 / KCTC 22515 / FYK2301M01</strain>
    </source>
</reference>
<dbReference type="Gene3D" id="3.20.20.140">
    <property type="entry name" value="Metal-dependent hydrolases"/>
    <property type="match status" value="1"/>
</dbReference>
<organism evidence="2 3">
    <name type="scientific">Phycisphaera mikurensis (strain NBRC 102666 / KCTC 22515 / FYK2301M01)</name>
    <dbReference type="NCBI Taxonomy" id="1142394"/>
    <lineage>
        <taxon>Bacteria</taxon>
        <taxon>Pseudomonadati</taxon>
        <taxon>Planctomycetota</taxon>
        <taxon>Phycisphaerae</taxon>
        <taxon>Phycisphaerales</taxon>
        <taxon>Phycisphaeraceae</taxon>
        <taxon>Phycisphaera</taxon>
    </lineage>
</organism>
<sequence>MAREHPPPVDPANTLGLDYRELAAALPFRGPVSDVHTHVTSRGAAELYLEVASRFGVDRTLTMTGLAKAREVHAVAGDRIEFICVPDFLERKTPGTFTTRWLDDIRGFREELGSRVIKFWAAPRAIDLAEETPGLGPGSMALDSPLRLEGMRLAYDLGYRVFMTHVADPDTWFATKYGDAARYGTKAQQYEPLERLLDAFHDVTWIGAHMSGSPENLDFVQGLLDRHPNYVVDTSAAKWQVRELSKHPEATAAFIRRNPGRVLFGTDIVASEQMHQMGEDLFASRYWVLRTLFETEHRGKSPIVDPDLHMVDPSVPEDATPDLNGCGLEQAVLELLYRDALETILPRP</sequence>
<proteinExistence type="predicted"/>
<evidence type="ECO:0000259" key="1">
    <source>
        <dbReference type="Pfam" id="PF04909"/>
    </source>
</evidence>
<name>I0IIT6_PHYMF</name>
<accession>I0IIT6</accession>
<dbReference type="AlphaFoldDB" id="I0IIT6"/>
<protein>
    <recommendedName>
        <fullName evidence="1">Amidohydrolase-related domain-containing protein</fullName>
    </recommendedName>
</protein>
<feature type="domain" description="Amidohydrolase-related" evidence="1">
    <location>
        <begin position="184"/>
        <end position="273"/>
    </location>
</feature>
<evidence type="ECO:0000313" key="3">
    <source>
        <dbReference type="Proteomes" id="UP000007881"/>
    </source>
</evidence>
<gene>
    <name evidence="2" type="ordered locus">PSMK_30150</name>
</gene>
<dbReference type="Pfam" id="PF04909">
    <property type="entry name" value="Amidohydro_2"/>
    <property type="match status" value="1"/>
</dbReference>
<dbReference type="RefSeq" id="WP_014438382.1">
    <property type="nucleotide sequence ID" value="NC_017080.1"/>
</dbReference>
<dbReference type="KEGG" id="phm:PSMK_30150"/>
<dbReference type="STRING" id="1142394.PSMK_30150"/>
<dbReference type="GO" id="GO:0016787">
    <property type="term" value="F:hydrolase activity"/>
    <property type="evidence" value="ECO:0007669"/>
    <property type="project" value="InterPro"/>
</dbReference>
<dbReference type="OrthoDB" id="8673173at2"/>
<keyword evidence="3" id="KW-1185">Reference proteome</keyword>
<evidence type="ECO:0000313" key="2">
    <source>
        <dbReference type="EMBL" id="BAM05174.1"/>
    </source>
</evidence>
<dbReference type="Proteomes" id="UP000007881">
    <property type="component" value="Chromosome"/>
</dbReference>